<evidence type="ECO:0000256" key="2">
    <source>
        <dbReference type="ARBA" id="ARBA00010286"/>
    </source>
</evidence>
<dbReference type="CDD" id="cd01317">
    <property type="entry name" value="DHOase_IIa"/>
    <property type="match status" value="1"/>
</dbReference>
<feature type="binding site" evidence="6">
    <location>
        <position position="243"/>
    </location>
    <ligand>
        <name>Zn(2+)</name>
        <dbReference type="ChEBI" id="CHEBI:29105"/>
        <label>2</label>
    </ligand>
</feature>
<dbReference type="GO" id="GO:0004038">
    <property type="term" value="F:allantoinase activity"/>
    <property type="evidence" value="ECO:0007669"/>
    <property type="project" value="TreeGrafter"/>
</dbReference>
<feature type="binding site" evidence="6">
    <location>
        <position position="164"/>
    </location>
    <ligand>
        <name>Zn(2+)</name>
        <dbReference type="ChEBI" id="CHEBI:29105"/>
        <label>1</label>
    </ligand>
</feature>
<dbReference type="PROSITE" id="PS00483">
    <property type="entry name" value="DIHYDROOROTASE_2"/>
    <property type="match status" value="1"/>
</dbReference>
<name>A0A023X3Y6_RUBRA</name>
<keyword evidence="10" id="KW-1185">Reference proteome</keyword>
<comment type="catalytic activity">
    <reaction evidence="6">
        <text>(S)-dihydroorotate + H2O = N-carbamoyl-L-aspartate + H(+)</text>
        <dbReference type="Rhea" id="RHEA:24296"/>
        <dbReference type="ChEBI" id="CHEBI:15377"/>
        <dbReference type="ChEBI" id="CHEBI:15378"/>
        <dbReference type="ChEBI" id="CHEBI:30864"/>
        <dbReference type="ChEBI" id="CHEBI:32814"/>
        <dbReference type="EC" id="3.5.2.3"/>
    </reaction>
</comment>
<comment type="function">
    <text evidence="1 6">Catalyzes the reversible cyclization of carbamoyl aspartate to dihydroorotate.</text>
</comment>
<reference evidence="9" key="2">
    <citation type="submission" date="2023-11" db="EMBL/GenBank/DDBJ databases">
        <title>MicrobeMod: A computational toolkit for identifying prokaryotic methylation and restriction-modification with nanopore sequencing.</title>
        <authorList>
            <person name="Crits-Christoph A."/>
            <person name="Kang S.C."/>
            <person name="Lee H."/>
            <person name="Ostrov N."/>
        </authorList>
    </citation>
    <scope>NUCLEOTIDE SEQUENCE</scope>
    <source>
        <strain evidence="9">ATCC 51242</strain>
    </source>
</reference>
<feature type="binding site" evidence="6">
    <location>
        <position position="74"/>
    </location>
    <ligand>
        <name>Zn(2+)</name>
        <dbReference type="ChEBI" id="CHEBI:29105"/>
        <label>1</label>
    </ligand>
</feature>
<comment type="similarity">
    <text evidence="2 6">Belongs to the metallo-dependent hydrolases superfamily. DHOase family. Class I DHOase subfamily.</text>
</comment>
<evidence type="ECO:0000256" key="5">
    <source>
        <dbReference type="ARBA" id="ARBA00022975"/>
    </source>
</evidence>
<keyword evidence="4 6" id="KW-0378">Hydrolase</keyword>
<protein>
    <recommendedName>
        <fullName evidence="6">Dihydroorotase</fullName>
        <shortName evidence="6">DHOase</shortName>
        <ecNumber evidence="6">3.5.2.3</ecNumber>
    </recommendedName>
</protein>
<dbReference type="KEGG" id="rrd:RradSPS_1486"/>
<feature type="binding site" evidence="6">
    <location>
        <position position="164"/>
    </location>
    <ligand>
        <name>Zn(2+)</name>
        <dbReference type="ChEBI" id="CHEBI:29105"/>
        <label>2</label>
    </ligand>
</feature>
<dbReference type="InterPro" id="IPR002195">
    <property type="entry name" value="Dihydroorotase_CS"/>
</dbReference>
<dbReference type="UniPathway" id="UPA00070">
    <property type="reaction ID" value="UER00117"/>
</dbReference>
<dbReference type="GO" id="GO:0008270">
    <property type="term" value="F:zinc ion binding"/>
    <property type="evidence" value="ECO:0007669"/>
    <property type="project" value="UniProtKB-UniRule"/>
</dbReference>
<dbReference type="InterPro" id="IPR024403">
    <property type="entry name" value="DHOase_cat"/>
</dbReference>
<dbReference type="eggNOG" id="COG0044">
    <property type="taxonomic scope" value="Bacteria"/>
</dbReference>
<dbReference type="InterPro" id="IPR011059">
    <property type="entry name" value="Metal-dep_hydrolase_composite"/>
</dbReference>
<evidence type="ECO:0000256" key="3">
    <source>
        <dbReference type="ARBA" id="ARBA00022723"/>
    </source>
</evidence>
<dbReference type="NCBIfam" id="TIGR00857">
    <property type="entry name" value="pyrC_multi"/>
    <property type="match status" value="1"/>
</dbReference>
<dbReference type="SUPFAM" id="SSF51556">
    <property type="entry name" value="Metallo-dependent hydrolases"/>
    <property type="match status" value="1"/>
</dbReference>
<feature type="binding site" evidence="6">
    <location>
        <position position="106"/>
    </location>
    <ligand>
        <name>substrate</name>
    </ligand>
</feature>
<feature type="binding site" evidence="6">
    <location>
        <begin position="335"/>
        <end position="336"/>
    </location>
    <ligand>
        <name>substrate</name>
    </ligand>
</feature>
<dbReference type="GO" id="GO:0006145">
    <property type="term" value="P:purine nucleobase catabolic process"/>
    <property type="evidence" value="ECO:0007669"/>
    <property type="project" value="TreeGrafter"/>
</dbReference>
<dbReference type="HAMAP" id="MF_00220_B">
    <property type="entry name" value="PyrC_classI_B"/>
    <property type="match status" value="1"/>
</dbReference>
<gene>
    <name evidence="6" type="primary">pyrC</name>
    <name evidence="8" type="ORF">RradSPS_1486</name>
    <name evidence="9" type="ORF">SIL72_09045</name>
</gene>
<dbReference type="Proteomes" id="UP000025229">
    <property type="component" value="Chromosome"/>
</dbReference>
<dbReference type="AlphaFoldDB" id="A0A023X3Y6"/>
<keyword evidence="6" id="KW-0862">Zinc</keyword>
<dbReference type="EMBL" id="JAWXXX010000001">
    <property type="protein sequence ID" value="MDX5894176.1"/>
    <property type="molecule type" value="Genomic_DNA"/>
</dbReference>
<feature type="active site" evidence="6">
    <location>
        <position position="317"/>
    </location>
</feature>
<evidence type="ECO:0000256" key="4">
    <source>
        <dbReference type="ARBA" id="ARBA00022801"/>
    </source>
</evidence>
<dbReference type="InterPro" id="IPR050138">
    <property type="entry name" value="DHOase/Allantoinase_Hydrolase"/>
</dbReference>
<dbReference type="InterPro" id="IPR032466">
    <property type="entry name" value="Metal_Hydrolase"/>
</dbReference>
<dbReference type="EMBL" id="CP007514">
    <property type="protein sequence ID" value="AHY46769.1"/>
    <property type="molecule type" value="Genomic_DNA"/>
</dbReference>
<comment type="cofactor">
    <cofactor evidence="6">
        <name>Zn(2+)</name>
        <dbReference type="ChEBI" id="CHEBI:29105"/>
    </cofactor>
    <text evidence="6">Binds 2 Zn(2+) ions per subunit.</text>
</comment>
<evidence type="ECO:0000313" key="9">
    <source>
        <dbReference type="EMBL" id="MDX5894176.1"/>
    </source>
</evidence>
<evidence type="ECO:0000259" key="7">
    <source>
        <dbReference type="Pfam" id="PF12890"/>
    </source>
</evidence>
<feature type="binding site" evidence="6">
    <location>
        <position position="321"/>
    </location>
    <ligand>
        <name>substrate</name>
    </ligand>
</feature>
<sequence>MSRAGVPTTRSGSPRELVVKGAHVLDPSAGLDGVMDVRLEGGLVRELGDNLRGARELDASGLHLFPGFVDVHAHWRAPGHEHREDVESGSEAAAAGGFTGVVTMPNTDPVVDRPVVVEGLVRRIERESRVRAYVSAALHVGLAGERLTEMKLLREAGAFCVSDDGLGTQRASVLRSGMQYARAAGLPLILHCEDHSLATGVVHEGKHSALAGVPGTPASAEDVATAAGLILAAETGARVHITHVSTGMSAALVGFFKRLGFADVTADTTPHHLTLTDELVATLDGLFRVNPPLRPDADREAVRAALADGTFDFVATDHAPHAAHEKDLPLQEANPGFLGHETAFAALYTELVLPGKLPLARLVAAMSCAPGRWVGEGGSLAVGSVADLVLVDLSEQWTVGRETLKSKSENSPYRGRRLTGRVAGTIVGGEVVFGRQDTLESSGARFGVRA</sequence>
<keyword evidence="3 6" id="KW-0479">Metal-binding</keyword>
<proteinExistence type="inferred from homology"/>
<evidence type="ECO:0000256" key="1">
    <source>
        <dbReference type="ARBA" id="ARBA00002368"/>
    </source>
</evidence>
<comment type="pathway">
    <text evidence="6">Pyrimidine metabolism; UMP biosynthesis via de novo pathway; (S)-dihydroorotate from bicarbonate: step 3/3.</text>
</comment>
<dbReference type="PATRIC" id="fig|42256.3.peg.1505"/>
<feature type="binding site" evidence="6">
    <location>
        <begin position="74"/>
        <end position="76"/>
    </location>
    <ligand>
        <name>substrate</name>
    </ligand>
</feature>
<feature type="binding site" evidence="6">
    <location>
        <position position="317"/>
    </location>
    <ligand>
        <name>Zn(2+)</name>
        <dbReference type="ChEBI" id="CHEBI:29105"/>
        <label>1</label>
    </ligand>
</feature>
<feature type="binding site" evidence="6">
    <location>
        <position position="72"/>
    </location>
    <ligand>
        <name>Zn(2+)</name>
        <dbReference type="ChEBI" id="CHEBI:29105"/>
        <label>1</label>
    </ligand>
</feature>
<feature type="binding site" evidence="6">
    <location>
        <position position="290"/>
    </location>
    <ligand>
        <name>substrate</name>
    </ligand>
</feature>
<evidence type="ECO:0000256" key="6">
    <source>
        <dbReference type="HAMAP-Rule" id="MF_00220"/>
    </source>
</evidence>
<keyword evidence="5 6" id="KW-0665">Pyrimidine biosynthesis</keyword>
<dbReference type="Gene3D" id="3.20.20.140">
    <property type="entry name" value="Metal-dependent hydrolases"/>
    <property type="match status" value="1"/>
</dbReference>
<dbReference type="STRING" id="42256.RradSPS_1486"/>
<dbReference type="GO" id="GO:0044205">
    <property type="term" value="P:'de novo' UMP biosynthetic process"/>
    <property type="evidence" value="ECO:0007669"/>
    <property type="project" value="UniProtKB-UniRule"/>
</dbReference>
<dbReference type="SUPFAM" id="SSF51338">
    <property type="entry name" value="Composite domain of metallo-dependent hydrolases"/>
    <property type="match status" value="1"/>
</dbReference>
<dbReference type="Pfam" id="PF12890">
    <property type="entry name" value="DHOase"/>
    <property type="match status" value="1"/>
</dbReference>
<evidence type="ECO:0000313" key="8">
    <source>
        <dbReference type="EMBL" id="AHY46769.1"/>
    </source>
</evidence>
<accession>A0A023X3Y6</accession>
<feature type="domain" description="Dihydroorotase catalytic" evidence="7">
    <location>
        <begin position="64"/>
        <end position="246"/>
    </location>
</feature>
<dbReference type="GO" id="GO:0004151">
    <property type="term" value="F:dihydroorotase activity"/>
    <property type="evidence" value="ECO:0007669"/>
    <property type="project" value="UniProtKB-UniRule"/>
</dbReference>
<dbReference type="PANTHER" id="PTHR43668">
    <property type="entry name" value="ALLANTOINASE"/>
    <property type="match status" value="1"/>
</dbReference>
<evidence type="ECO:0000313" key="10">
    <source>
        <dbReference type="Proteomes" id="UP000025229"/>
    </source>
</evidence>
<dbReference type="RefSeq" id="WP_051589527.1">
    <property type="nucleotide sequence ID" value="NZ_JAWXXX010000001.1"/>
</dbReference>
<reference evidence="8 10" key="1">
    <citation type="submission" date="2014-03" db="EMBL/GenBank/DDBJ databases">
        <title>Complete genome sequence of the Radio-Resistant Rubrobacter radiotolerans RSPS-4.</title>
        <authorList>
            <person name="Egas C.C."/>
            <person name="Barroso C.C."/>
            <person name="Froufe H.J.C."/>
            <person name="Pacheco J.J."/>
            <person name="Albuquerque L.L."/>
            <person name="da Costa M.M.S."/>
        </authorList>
    </citation>
    <scope>NUCLEOTIDE SEQUENCE [LARGE SCALE GENOMIC DNA]</scope>
    <source>
        <strain evidence="8 10">RSPS-4</strain>
    </source>
</reference>
<dbReference type="Proteomes" id="UP001281130">
    <property type="component" value="Unassembled WGS sequence"/>
</dbReference>
<dbReference type="EC" id="3.5.2.3" evidence="6"/>
<dbReference type="PANTHER" id="PTHR43668:SF2">
    <property type="entry name" value="ALLANTOINASE"/>
    <property type="match status" value="1"/>
</dbReference>
<organism evidence="8 10">
    <name type="scientific">Rubrobacter radiotolerans</name>
    <name type="common">Arthrobacter radiotolerans</name>
    <dbReference type="NCBI Taxonomy" id="42256"/>
    <lineage>
        <taxon>Bacteria</taxon>
        <taxon>Bacillati</taxon>
        <taxon>Actinomycetota</taxon>
        <taxon>Rubrobacteria</taxon>
        <taxon>Rubrobacterales</taxon>
        <taxon>Rubrobacteraceae</taxon>
        <taxon>Rubrobacter</taxon>
    </lineage>
</organism>
<dbReference type="InterPro" id="IPR004722">
    <property type="entry name" value="DHOase"/>
</dbReference>
<feature type="binding site" evidence="6">
    <location>
        <position position="191"/>
    </location>
    <ligand>
        <name>Zn(2+)</name>
        <dbReference type="ChEBI" id="CHEBI:29105"/>
        <label>2</label>
    </ligand>
</feature>
<dbReference type="Gene3D" id="2.30.40.10">
    <property type="entry name" value="Urease, subunit C, domain 1"/>
    <property type="match status" value="1"/>
</dbReference>
<dbReference type="HOGENOM" id="CLU_015572_1_0_11"/>
<dbReference type="GO" id="GO:0005737">
    <property type="term" value="C:cytoplasm"/>
    <property type="evidence" value="ECO:0007669"/>
    <property type="project" value="TreeGrafter"/>
</dbReference>